<dbReference type="Proteomes" id="UP000245202">
    <property type="component" value="Unassembled WGS sequence"/>
</dbReference>
<feature type="binding site" evidence="1">
    <location>
        <position position="236"/>
    </location>
    <ligand>
        <name>Mg(2+)</name>
        <dbReference type="ChEBI" id="CHEBI:18420"/>
        <label>1</label>
    </ligand>
</feature>
<dbReference type="GO" id="GO:0046872">
    <property type="term" value="F:metal ion binding"/>
    <property type="evidence" value="ECO:0007669"/>
    <property type="project" value="UniProtKB-KW"/>
</dbReference>
<dbReference type="InterPro" id="IPR005502">
    <property type="entry name" value="Ribosyl_crysJ1"/>
</dbReference>
<evidence type="ECO:0000256" key="1">
    <source>
        <dbReference type="PIRSR" id="PIRSR605502-1"/>
    </source>
</evidence>
<dbReference type="InterPro" id="IPR036705">
    <property type="entry name" value="Ribosyl_crysJ1_sf"/>
</dbReference>
<proteinExistence type="predicted"/>
<protein>
    <recommendedName>
        <fullName evidence="4">ADP-ribosylglycohydrolase</fullName>
    </recommendedName>
</protein>
<feature type="binding site" evidence="1">
    <location>
        <position position="234"/>
    </location>
    <ligand>
        <name>Mg(2+)</name>
        <dbReference type="ChEBI" id="CHEBI:18420"/>
        <label>1</label>
    </ligand>
</feature>
<keyword evidence="3" id="KW-1185">Reference proteome</keyword>
<dbReference type="Gene3D" id="1.10.4080.10">
    <property type="entry name" value="ADP-ribosylation/Crystallin J1"/>
    <property type="match status" value="1"/>
</dbReference>
<accession>A0A2R5F3X5</accession>
<evidence type="ECO:0000313" key="3">
    <source>
        <dbReference type="Proteomes" id="UP000245202"/>
    </source>
</evidence>
<keyword evidence="1" id="KW-0460">Magnesium</keyword>
<dbReference type="Pfam" id="PF03747">
    <property type="entry name" value="ADP_ribosyl_GH"/>
    <property type="match status" value="1"/>
</dbReference>
<evidence type="ECO:0008006" key="4">
    <source>
        <dbReference type="Google" id="ProtNLM"/>
    </source>
</evidence>
<reference evidence="2 3" key="1">
    <citation type="submission" date="2017-08" db="EMBL/GenBank/DDBJ databases">
        <title>Substantial Increase in Enzyme Production by Combined Drug-Resistance Mutations in Paenibacillus agaridevorans.</title>
        <authorList>
            <person name="Tanaka Y."/>
            <person name="Funane K."/>
            <person name="Hosaka T."/>
            <person name="Shiwa Y."/>
            <person name="Fujita N."/>
            <person name="Miyazaki T."/>
            <person name="Yoshikawa H."/>
            <person name="Murakami K."/>
            <person name="Kasahara K."/>
            <person name="Inaoka T."/>
            <person name="Hiraga Y."/>
            <person name="Ochi K."/>
        </authorList>
    </citation>
    <scope>NUCLEOTIDE SEQUENCE [LARGE SCALE GENOMIC DNA]</scope>
    <source>
        <strain evidence="2 3">T-3040</strain>
    </source>
</reference>
<comment type="cofactor">
    <cofactor evidence="1">
        <name>Mg(2+)</name>
        <dbReference type="ChEBI" id="CHEBI:18420"/>
    </cofactor>
    <text evidence="1">Binds 2 magnesium ions per subunit.</text>
</comment>
<organism evidence="2 3">
    <name type="scientific">Paenibacillus agaridevorans</name>
    <dbReference type="NCBI Taxonomy" id="171404"/>
    <lineage>
        <taxon>Bacteria</taxon>
        <taxon>Bacillati</taxon>
        <taxon>Bacillota</taxon>
        <taxon>Bacilli</taxon>
        <taxon>Bacillales</taxon>
        <taxon>Paenibacillaceae</taxon>
        <taxon>Paenibacillus</taxon>
    </lineage>
</organism>
<keyword evidence="1" id="KW-0479">Metal-binding</keyword>
<dbReference type="SUPFAM" id="SSF101478">
    <property type="entry name" value="ADP-ribosylglycohydrolase"/>
    <property type="match status" value="1"/>
</dbReference>
<dbReference type="AlphaFoldDB" id="A0A2R5F3X5"/>
<dbReference type="EMBL" id="BDQX01000390">
    <property type="protein sequence ID" value="GBG11223.1"/>
    <property type="molecule type" value="Genomic_DNA"/>
</dbReference>
<evidence type="ECO:0000313" key="2">
    <source>
        <dbReference type="EMBL" id="GBG11223.1"/>
    </source>
</evidence>
<sequence>MGAPVEGVKELLTLTFYPELPDGPLENDDLDLQLVWLHALEQYGPGLTARELGQEWVDHIFFPFDEYGYALTNLRRGLIPPVAGSFNNPFTNCMGSPIRSEIWAMVAPGLPEVAASYAYQDAIVDHAGGEGVYGEMFFAAIESAIFFEKDRDRLIDIGMKFIPPYSRTCKALQDLIRWHQEGKSWTETRSLILEHHGSDNFTDAPQNIAFTILGWLYGEDFEDSILKAVNCGYDTDCTAATLGAILGMLLGPEGLPDKWVKPVGDRVVVSPPINGFPAPKNLDELTLRTIRMGKQILAAADADIIVHPNEPSCWNRKDVALREVQELWKRSATSNHYLLPRGTLQNPALELIMEYGAEGPAIGANQKKTIHVTLINRSLTAITGKLSMDLPESWVGPDTLETVLQPNQSIEWAADITAPAFVGASQELGLLWTRHHDNSVWATEKVMFTLIGASCWTVWGPDSNEGVEAMFPGNRLEWDKAINTDADGCYKASTTLYIPSERQFSLIAAADGPVSLKLNGKIVIDCQHTLEFMPAYHRAPMEQRAQLTLEAGTYKVEVEAIQKGAPIQVYVLPVATANTADPGPYYYYTDMLFGLRNED</sequence>
<comment type="caution">
    <text evidence="2">The sequence shown here is derived from an EMBL/GenBank/DDBJ whole genome shotgun (WGS) entry which is preliminary data.</text>
</comment>
<name>A0A2R5F3X5_9BACL</name>
<gene>
    <name evidence="2" type="ORF">PAT3040_06015</name>
</gene>